<dbReference type="EMBL" id="JBIEIL010000005">
    <property type="protein sequence ID" value="MFG6205069.1"/>
    <property type="molecule type" value="Genomic_DNA"/>
</dbReference>
<sequence length="180" mass="20815">MRSMKVSVQVSVEGAASVERHIVEFYESGENDAIYTARVDRFGNLQKLSIDKIGFEGFSSMFEQFISRTRLDLKRALDRFHRGDQNGRSMLLITEDHASAEAARAVLFRFFAADGEVKYEEVLTPETDLERKKRRKLQAQKRIEMALVAKRRGVQPPVICETDDREFMDRLCKSYINLGW</sequence>
<accession>A0ABW7DAK2</accession>
<dbReference type="RefSeq" id="WP_394506023.1">
    <property type="nucleotide sequence ID" value="NZ_JBIEIL010000005.1"/>
</dbReference>
<dbReference type="Proteomes" id="UP001605918">
    <property type="component" value="Unassembled WGS sequence"/>
</dbReference>
<organism evidence="1 2">
    <name type="scientific">Pseudomonas retamae</name>
    <dbReference type="NCBI Taxonomy" id="702110"/>
    <lineage>
        <taxon>Bacteria</taxon>
        <taxon>Pseudomonadati</taxon>
        <taxon>Pseudomonadota</taxon>
        <taxon>Gammaproteobacteria</taxon>
        <taxon>Pseudomonadales</taxon>
        <taxon>Pseudomonadaceae</taxon>
        <taxon>Pseudomonas</taxon>
    </lineage>
</organism>
<evidence type="ECO:0000313" key="1">
    <source>
        <dbReference type="EMBL" id="MFG6205069.1"/>
    </source>
</evidence>
<comment type="caution">
    <text evidence="1">The sequence shown here is derived from an EMBL/GenBank/DDBJ whole genome shotgun (WGS) entry which is preliminary data.</text>
</comment>
<gene>
    <name evidence="1" type="ORF">ACGSLL_11930</name>
</gene>
<protein>
    <submittedName>
        <fullName evidence="1">Uncharacterized protein</fullName>
    </submittedName>
</protein>
<evidence type="ECO:0000313" key="2">
    <source>
        <dbReference type="Proteomes" id="UP001605918"/>
    </source>
</evidence>
<keyword evidence="2" id="KW-1185">Reference proteome</keyword>
<reference evidence="1 2" key="1">
    <citation type="submission" date="2024-10" db="EMBL/GenBank/DDBJ databases">
        <title>Whole genome of Pseudomonas sp Strain RB5.</title>
        <authorList>
            <person name="Selami N."/>
        </authorList>
    </citation>
    <scope>NUCLEOTIDE SEQUENCE [LARGE SCALE GENOMIC DNA]</scope>
    <source>
        <strain evidence="1 2">RB5</strain>
    </source>
</reference>
<proteinExistence type="predicted"/>
<name>A0ABW7DAK2_9PSED</name>